<dbReference type="PROSITE" id="PS50235">
    <property type="entry name" value="USP_3"/>
    <property type="match status" value="1"/>
</dbReference>
<accession>A0A6C0HP03</accession>
<dbReference type="InterPro" id="IPR028889">
    <property type="entry name" value="USP"/>
</dbReference>
<dbReference type="EMBL" id="MN739988">
    <property type="protein sequence ID" value="QHT81683.1"/>
    <property type="molecule type" value="Genomic_DNA"/>
</dbReference>
<dbReference type="Pfam" id="PF00443">
    <property type="entry name" value="UCH"/>
    <property type="match status" value="1"/>
</dbReference>
<dbReference type="PROSITE" id="PS00973">
    <property type="entry name" value="USP_2"/>
    <property type="match status" value="1"/>
</dbReference>
<dbReference type="GO" id="GO:0005829">
    <property type="term" value="C:cytosol"/>
    <property type="evidence" value="ECO:0007669"/>
    <property type="project" value="TreeGrafter"/>
</dbReference>
<protein>
    <recommendedName>
        <fullName evidence="1">USP domain-containing protein</fullName>
    </recommendedName>
</protein>
<dbReference type="GO" id="GO:0016579">
    <property type="term" value="P:protein deubiquitination"/>
    <property type="evidence" value="ECO:0007669"/>
    <property type="project" value="InterPro"/>
</dbReference>
<dbReference type="InterPro" id="IPR001394">
    <property type="entry name" value="Peptidase_C19_UCH"/>
</dbReference>
<dbReference type="InterPro" id="IPR018200">
    <property type="entry name" value="USP_CS"/>
</dbReference>
<evidence type="ECO:0000259" key="1">
    <source>
        <dbReference type="PROSITE" id="PS50235"/>
    </source>
</evidence>
<dbReference type="GO" id="GO:0005634">
    <property type="term" value="C:nucleus"/>
    <property type="evidence" value="ECO:0007669"/>
    <property type="project" value="TreeGrafter"/>
</dbReference>
<dbReference type="CDD" id="cd02257">
    <property type="entry name" value="Peptidase_C19"/>
    <property type="match status" value="1"/>
</dbReference>
<dbReference type="InterPro" id="IPR050164">
    <property type="entry name" value="Peptidase_C19"/>
</dbReference>
<proteinExistence type="predicted"/>
<reference evidence="2" key="1">
    <citation type="journal article" date="2020" name="Nature">
        <title>Giant virus diversity and host interactions through global metagenomics.</title>
        <authorList>
            <person name="Schulz F."/>
            <person name="Roux S."/>
            <person name="Paez-Espino D."/>
            <person name="Jungbluth S."/>
            <person name="Walsh D.A."/>
            <person name="Denef V.J."/>
            <person name="McMahon K.D."/>
            <person name="Konstantinidis K.T."/>
            <person name="Eloe-Fadrosh E.A."/>
            <person name="Kyrpides N.C."/>
            <person name="Woyke T."/>
        </authorList>
    </citation>
    <scope>NUCLEOTIDE SEQUENCE</scope>
    <source>
        <strain evidence="2">GVMAG-M-3300023184-13</strain>
    </source>
</reference>
<dbReference type="SUPFAM" id="SSF54001">
    <property type="entry name" value="Cysteine proteinases"/>
    <property type="match status" value="1"/>
</dbReference>
<dbReference type="Gene3D" id="3.90.70.10">
    <property type="entry name" value="Cysteine proteinases"/>
    <property type="match status" value="1"/>
</dbReference>
<feature type="domain" description="USP" evidence="1">
    <location>
        <begin position="12"/>
        <end position="396"/>
    </location>
</feature>
<dbReference type="AlphaFoldDB" id="A0A6C0HP03"/>
<evidence type="ECO:0000313" key="2">
    <source>
        <dbReference type="EMBL" id="QHT81683.1"/>
    </source>
</evidence>
<dbReference type="InterPro" id="IPR038765">
    <property type="entry name" value="Papain-like_cys_pep_sf"/>
</dbReference>
<dbReference type="PANTHER" id="PTHR24006">
    <property type="entry name" value="UBIQUITIN CARBOXYL-TERMINAL HYDROLASE"/>
    <property type="match status" value="1"/>
</dbReference>
<sequence>MSEQTHIVERHCGIYNTGNDCFMNSSLQCLASCPFMLEFIKHYIIEDIEITNILKKYASLNNDDPKVIKQECANLLSNPDIILTNDEKKIITYIAKKSDSIYLYIVIKDMIKYIIFKRDKTLNPKCLIDIGKHITQGKGFEHLFSGEQNDPHEFLAFILDILHNSKSRAVKLSSPPIQPTHTQVNRQYFEHYKTRYENDHSFFVKNFYYYMLNCVQCAKCEHKSWEMSPSDIICLPMPENVFSLANINIYDCFKELFQTEKVDYKCEKCGNTEENHLEKKILTRPRTLIVKLKRYAAIGNGLAKVSKFIAYPEILELKQYSCIEKNYRYQLCGVINHIGVMNGGHYFAYTKELTVKNDKIVYENCWWECNDANVRPISIDNVLMSQHAYMLFYAIIDE</sequence>
<name>A0A6C0HP03_9ZZZZ</name>
<organism evidence="2">
    <name type="scientific">viral metagenome</name>
    <dbReference type="NCBI Taxonomy" id="1070528"/>
    <lineage>
        <taxon>unclassified sequences</taxon>
        <taxon>metagenomes</taxon>
        <taxon>organismal metagenomes</taxon>
    </lineage>
</organism>
<dbReference type="PROSITE" id="PS00972">
    <property type="entry name" value="USP_1"/>
    <property type="match status" value="1"/>
</dbReference>
<dbReference type="GO" id="GO:0004843">
    <property type="term" value="F:cysteine-type deubiquitinase activity"/>
    <property type="evidence" value="ECO:0007669"/>
    <property type="project" value="InterPro"/>
</dbReference>